<dbReference type="AlphaFoldDB" id="A0A0L0SD63"/>
<keyword evidence="6 10" id="KW-0658">Purine biosynthesis</keyword>
<dbReference type="GO" id="GO:0044208">
    <property type="term" value="P:'de novo' AMP biosynthetic process"/>
    <property type="evidence" value="ECO:0007669"/>
    <property type="project" value="UniProtKB-UniRule"/>
</dbReference>
<dbReference type="InterPro" id="IPR033128">
    <property type="entry name" value="Adenylosuccin_syn_Lys_AS"/>
</dbReference>
<keyword evidence="7 10" id="KW-0460">Magnesium</keyword>
<comment type="similarity">
    <text evidence="10 12">Belongs to the adenylosuccinate synthetase family.</text>
</comment>
<keyword evidence="5 10" id="KW-0547">Nucleotide-binding</keyword>
<evidence type="ECO:0000256" key="8">
    <source>
        <dbReference type="ARBA" id="ARBA00023134"/>
    </source>
</evidence>
<feature type="binding site" evidence="10">
    <location>
        <position position="223"/>
    </location>
    <ligand>
        <name>IMP</name>
        <dbReference type="ChEBI" id="CHEBI:58053"/>
        <note>ligand shared between dimeric partners</note>
    </ligand>
</feature>
<comment type="function">
    <text evidence="1">Plays an important role in the de novo pathway and in the salvage pathway of purine nucleotide biosynthesis. Catalyzes the first committed step in the biosynthesis of AMP from IMP.</text>
</comment>
<dbReference type="UniPathway" id="UPA00075">
    <property type="reaction ID" value="UER00335"/>
</dbReference>
<dbReference type="InterPro" id="IPR042111">
    <property type="entry name" value="Adenylosuccinate_synth_dom3"/>
</dbReference>
<dbReference type="Proteomes" id="UP000054350">
    <property type="component" value="Unassembled WGS sequence"/>
</dbReference>
<feature type="binding site" evidence="10">
    <location>
        <begin position="375"/>
        <end position="381"/>
    </location>
    <ligand>
        <name>substrate</name>
    </ligand>
</feature>
<dbReference type="PROSITE" id="PS01266">
    <property type="entry name" value="ADENYLOSUCCIN_SYN_1"/>
    <property type="match status" value="1"/>
</dbReference>
<dbReference type="EC" id="6.3.4.4" evidence="10 12"/>
<feature type="binding site" evidence="10">
    <location>
        <position position="209"/>
    </location>
    <ligand>
        <name>IMP</name>
        <dbReference type="ChEBI" id="CHEBI:58053"/>
    </ligand>
</feature>
<dbReference type="Gene3D" id="3.90.170.10">
    <property type="entry name" value="Adenylosuccinate Synthetase, subunit A, domain 3"/>
    <property type="match status" value="1"/>
</dbReference>
<dbReference type="STRING" id="578462.A0A0L0SD63"/>
<evidence type="ECO:0000256" key="2">
    <source>
        <dbReference type="ARBA" id="ARBA00011738"/>
    </source>
</evidence>
<feature type="binding site" evidence="10">
    <location>
        <begin position="491"/>
        <end position="493"/>
    </location>
    <ligand>
        <name>GTP</name>
        <dbReference type="ChEBI" id="CHEBI:37565"/>
    </ligand>
</feature>
<evidence type="ECO:0000256" key="10">
    <source>
        <dbReference type="HAMAP-Rule" id="MF_03125"/>
    </source>
</evidence>
<dbReference type="InterPro" id="IPR027417">
    <property type="entry name" value="P-loop_NTPase"/>
</dbReference>
<feature type="binding site" evidence="10">
    <location>
        <begin position="93"/>
        <end position="96"/>
    </location>
    <ligand>
        <name>IMP</name>
        <dbReference type="ChEBI" id="CHEBI:58053"/>
    </ligand>
</feature>
<dbReference type="EMBL" id="GG745336">
    <property type="protein sequence ID" value="KNE60421.1"/>
    <property type="molecule type" value="Genomic_DNA"/>
</dbReference>
<comment type="function">
    <text evidence="12">Plays an important role in the de novo pathway of purine nucleotide biosynthesis.</text>
</comment>
<dbReference type="InterPro" id="IPR042110">
    <property type="entry name" value="Adenylosuccinate_synth_dom2"/>
</dbReference>
<evidence type="ECO:0000256" key="5">
    <source>
        <dbReference type="ARBA" id="ARBA00022741"/>
    </source>
</evidence>
<dbReference type="Pfam" id="PF00709">
    <property type="entry name" value="Adenylsucc_synt"/>
    <property type="match status" value="1"/>
</dbReference>
<feature type="binding site" evidence="10">
    <location>
        <begin position="118"/>
        <end position="121"/>
    </location>
    <ligand>
        <name>IMP</name>
        <dbReference type="ChEBI" id="CHEBI:58053"/>
    </ligand>
</feature>
<feature type="binding site" evidence="10">
    <location>
        <position position="315"/>
    </location>
    <ligand>
        <name>IMP</name>
        <dbReference type="ChEBI" id="CHEBI:58053"/>
    </ligand>
</feature>
<reference evidence="15" key="2">
    <citation type="submission" date="2009-11" db="EMBL/GenBank/DDBJ databases">
        <title>The Genome Sequence of Allomyces macrogynus strain ATCC 38327.</title>
        <authorList>
            <consortium name="The Broad Institute Genome Sequencing Platform"/>
            <person name="Russ C."/>
            <person name="Cuomo C."/>
            <person name="Shea T."/>
            <person name="Young S.K."/>
            <person name="Zeng Q."/>
            <person name="Koehrsen M."/>
            <person name="Haas B."/>
            <person name="Borodovsky M."/>
            <person name="Guigo R."/>
            <person name="Alvarado L."/>
            <person name="Berlin A."/>
            <person name="Borenstein D."/>
            <person name="Chen Z."/>
            <person name="Engels R."/>
            <person name="Freedman E."/>
            <person name="Gellesch M."/>
            <person name="Goldberg J."/>
            <person name="Griggs A."/>
            <person name="Gujja S."/>
            <person name="Heiman D."/>
            <person name="Hepburn T."/>
            <person name="Howarth C."/>
            <person name="Jen D."/>
            <person name="Larson L."/>
            <person name="Lewis B."/>
            <person name="Mehta T."/>
            <person name="Park D."/>
            <person name="Pearson M."/>
            <person name="Roberts A."/>
            <person name="Saif S."/>
            <person name="Shenoy N."/>
            <person name="Sisk P."/>
            <person name="Stolte C."/>
            <person name="Sykes S."/>
            <person name="Walk T."/>
            <person name="White J."/>
            <person name="Yandava C."/>
            <person name="Burger G."/>
            <person name="Gray M.W."/>
            <person name="Holland P.W.H."/>
            <person name="King N."/>
            <person name="Lang F.B.F."/>
            <person name="Roger A.J."/>
            <person name="Ruiz-Trillo I."/>
            <person name="Lander E."/>
            <person name="Nusbaum C."/>
        </authorList>
    </citation>
    <scope>NUCLEOTIDE SEQUENCE [LARGE SCALE GENOMIC DNA]</scope>
    <source>
        <strain evidence="15">ATCC 38327</strain>
    </source>
</reference>
<protein>
    <recommendedName>
        <fullName evidence="10 12">Adenylosuccinate synthetase</fullName>
        <shortName evidence="10">AMPSase</shortName>
        <shortName evidence="10">AdSS</shortName>
        <ecNumber evidence="10 12">6.3.4.4</ecNumber>
    </recommendedName>
    <alternativeName>
        <fullName evidence="10">IMP--aspartate ligase</fullName>
    </alternativeName>
</protein>
<dbReference type="SMART" id="SM00788">
    <property type="entry name" value="Adenylsucc_synt"/>
    <property type="match status" value="1"/>
</dbReference>
<dbReference type="FunFam" id="3.90.170.10:FF:000001">
    <property type="entry name" value="Adenylosuccinate synthetase"/>
    <property type="match status" value="1"/>
</dbReference>
<proteinExistence type="inferred from homology"/>
<dbReference type="HAMAP" id="MF_00011">
    <property type="entry name" value="Adenylosucc_synth"/>
    <property type="match status" value="1"/>
</dbReference>
<dbReference type="OMA" id="QSYVRFL"/>
<feature type="binding site" evidence="10">
    <location>
        <begin position="120"/>
        <end position="122"/>
    </location>
    <ligand>
        <name>GTP</name>
        <dbReference type="ChEBI" id="CHEBI:37565"/>
    </ligand>
</feature>
<dbReference type="PANTHER" id="PTHR11846">
    <property type="entry name" value="ADENYLOSUCCINATE SYNTHETASE"/>
    <property type="match status" value="1"/>
</dbReference>
<dbReference type="FunFam" id="1.10.300.10:FF:000002">
    <property type="entry name" value="Adenylosuccinate synthetase, chloroplastic"/>
    <property type="match status" value="1"/>
</dbReference>
<evidence type="ECO:0000313" key="15">
    <source>
        <dbReference type="Proteomes" id="UP000054350"/>
    </source>
</evidence>
<evidence type="ECO:0000256" key="4">
    <source>
        <dbReference type="ARBA" id="ARBA00022723"/>
    </source>
</evidence>
<comment type="cofactor">
    <cofactor evidence="10">
        <name>Mg(2+)</name>
        <dbReference type="ChEBI" id="CHEBI:18420"/>
    </cofactor>
    <text evidence="10">Binds 1 Mg(2+) ion per subunit.</text>
</comment>
<keyword evidence="4 10" id="KW-0479">Metal-binding</keyword>
<keyword evidence="3 10" id="KW-0436">Ligase</keyword>
<feature type="active site" evidence="11">
    <location>
        <position position="220"/>
    </location>
</feature>
<name>A0A0L0SD63_ALLM3</name>
<evidence type="ECO:0000256" key="6">
    <source>
        <dbReference type="ARBA" id="ARBA00022755"/>
    </source>
</evidence>
<gene>
    <name evidence="14" type="ORF">AMAG_05811</name>
</gene>
<feature type="binding site" evidence="10">
    <location>
        <position position="93"/>
    </location>
    <ligand>
        <name>Mg(2+)</name>
        <dbReference type="ChEBI" id="CHEBI:18420"/>
    </ligand>
</feature>
<dbReference type="CDD" id="cd03108">
    <property type="entry name" value="AdSS"/>
    <property type="match status" value="1"/>
</dbReference>
<dbReference type="InterPro" id="IPR001114">
    <property type="entry name" value="Adenylosuccinate_synthetase"/>
</dbReference>
<comment type="pathway">
    <text evidence="10 12">Purine metabolism; AMP biosynthesis via de novo pathway; AMP from IMP: step 1/2.</text>
</comment>
<dbReference type="Gene3D" id="1.10.300.10">
    <property type="entry name" value="Adenylosuccinate Synthetase, subunit A, domain 2"/>
    <property type="match status" value="1"/>
</dbReference>
<feature type="binding site" evidence="10">
    <location>
        <position position="300"/>
    </location>
    <ligand>
        <name>IMP</name>
        <dbReference type="ChEBI" id="CHEBI:58053"/>
    </ligand>
</feature>
<dbReference type="NCBIfam" id="TIGR00184">
    <property type="entry name" value="purA"/>
    <property type="match status" value="1"/>
</dbReference>
<dbReference type="PROSITE" id="PS00513">
    <property type="entry name" value="ADENYLOSUCCIN_SYN_2"/>
    <property type="match status" value="1"/>
</dbReference>
<feature type="binding site" evidence="10">
    <location>
        <position position="379"/>
    </location>
    <ligand>
        <name>IMP</name>
        <dbReference type="ChEBI" id="CHEBI:58053"/>
    </ligand>
</feature>
<dbReference type="GO" id="GO:0046040">
    <property type="term" value="P:IMP metabolic process"/>
    <property type="evidence" value="ECO:0007669"/>
    <property type="project" value="TreeGrafter"/>
</dbReference>
<evidence type="ECO:0000256" key="11">
    <source>
        <dbReference type="PROSITE-ProRule" id="PRU10134"/>
    </source>
</evidence>
<dbReference type="PANTHER" id="PTHR11846:SF0">
    <property type="entry name" value="ADENYLOSUCCINATE SYNTHETASE"/>
    <property type="match status" value="1"/>
</dbReference>
<dbReference type="GO" id="GO:0005525">
    <property type="term" value="F:GTP binding"/>
    <property type="evidence" value="ECO:0007669"/>
    <property type="project" value="UniProtKB-UniRule"/>
</dbReference>
<comment type="subunit">
    <text evidence="2 10">Homodimer.</text>
</comment>
<evidence type="ECO:0000256" key="1">
    <source>
        <dbReference type="ARBA" id="ARBA00003779"/>
    </source>
</evidence>
<dbReference type="InterPro" id="IPR018220">
    <property type="entry name" value="Adenylosuccin_syn_GTP-bd"/>
</dbReference>
<evidence type="ECO:0000256" key="7">
    <source>
        <dbReference type="ARBA" id="ARBA00022842"/>
    </source>
</evidence>
<comment type="function">
    <text evidence="10">Plays an important role in the de novo pathway and in the salvage pathway of purine nucleotide biosynthesis. Catalyzes the first commited step in the biosynthesis of AMP from IMP.</text>
</comment>
<keyword evidence="10" id="KW-0963">Cytoplasm</keyword>
<evidence type="ECO:0000313" key="14">
    <source>
        <dbReference type="EMBL" id="KNE60421.1"/>
    </source>
</evidence>
<dbReference type="InterPro" id="IPR042109">
    <property type="entry name" value="Adenylosuccinate_synth_dom1"/>
</dbReference>
<evidence type="ECO:0000256" key="13">
    <source>
        <dbReference type="SAM" id="MobiDB-lite"/>
    </source>
</evidence>
<accession>A0A0L0SD63</accession>
<reference evidence="14 15" key="1">
    <citation type="submission" date="2009-11" db="EMBL/GenBank/DDBJ databases">
        <title>Annotation of Allomyces macrogynus ATCC 38327.</title>
        <authorList>
            <consortium name="The Broad Institute Genome Sequencing Platform"/>
            <person name="Russ C."/>
            <person name="Cuomo C."/>
            <person name="Burger G."/>
            <person name="Gray M.W."/>
            <person name="Holland P.W.H."/>
            <person name="King N."/>
            <person name="Lang F.B.F."/>
            <person name="Roger A.J."/>
            <person name="Ruiz-Trillo I."/>
            <person name="Young S.K."/>
            <person name="Zeng Q."/>
            <person name="Gargeya S."/>
            <person name="Fitzgerald M."/>
            <person name="Haas B."/>
            <person name="Abouelleil A."/>
            <person name="Alvarado L."/>
            <person name="Arachchi H.M."/>
            <person name="Berlin A."/>
            <person name="Chapman S.B."/>
            <person name="Gearin G."/>
            <person name="Goldberg J."/>
            <person name="Griggs A."/>
            <person name="Gujja S."/>
            <person name="Hansen M."/>
            <person name="Heiman D."/>
            <person name="Howarth C."/>
            <person name="Larimer J."/>
            <person name="Lui A."/>
            <person name="MacDonald P.J.P."/>
            <person name="McCowen C."/>
            <person name="Montmayeur A."/>
            <person name="Murphy C."/>
            <person name="Neiman D."/>
            <person name="Pearson M."/>
            <person name="Priest M."/>
            <person name="Roberts A."/>
            <person name="Saif S."/>
            <person name="Shea T."/>
            <person name="Sisk P."/>
            <person name="Stolte C."/>
            <person name="Sykes S."/>
            <person name="Wortman J."/>
            <person name="Nusbaum C."/>
            <person name="Birren B."/>
        </authorList>
    </citation>
    <scope>NUCLEOTIDE SEQUENCE [LARGE SCALE GENOMIC DNA]</scope>
    <source>
        <strain evidence="14 15">ATCC 38327</strain>
    </source>
</reference>
<organism evidence="14 15">
    <name type="scientific">Allomyces macrogynus (strain ATCC 38327)</name>
    <name type="common">Allomyces javanicus var. macrogynus</name>
    <dbReference type="NCBI Taxonomy" id="578462"/>
    <lineage>
        <taxon>Eukaryota</taxon>
        <taxon>Fungi</taxon>
        <taxon>Fungi incertae sedis</taxon>
        <taxon>Blastocladiomycota</taxon>
        <taxon>Blastocladiomycetes</taxon>
        <taxon>Blastocladiales</taxon>
        <taxon>Blastocladiaceae</taxon>
        <taxon>Allomyces</taxon>
    </lineage>
</organism>
<feature type="binding site" evidence="10">
    <location>
        <position position="381"/>
    </location>
    <ligand>
        <name>GTP</name>
        <dbReference type="ChEBI" id="CHEBI:37565"/>
    </ligand>
</feature>
<dbReference type="SUPFAM" id="SSF52540">
    <property type="entry name" value="P-loop containing nucleoside triphosphate hydrolases"/>
    <property type="match status" value="1"/>
</dbReference>
<feature type="active site" description="Proton acceptor" evidence="10">
    <location>
        <position position="93"/>
    </location>
</feature>
<feature type="binding site" evidence="10">
    <location>
        <begin position="407"/>
        <end position="409"/>
    </location>
    <ligand>
        <name>GTP</name>
        <dbReference type="ChEBI" id="CHEBI:37565"/>
    </ligand>
</feature>
<sequence length="505" mass="55343">MQAAPPSAPAWDWLPFRGRALPQQPSRTFPTRAATPHDTTRPTLQIPRRAHSVLARFGCPANFHHSSSTFPTFIMSGLCTNGATVVLGAQWGDEGKGKLVDVLAQDADVVARCQGGNNAGHTIVVDGKKFDFHMLPSGLINPKCVSVIGNGVVVHLPSLFQELETTESKGISCAGRLLVSDRAHLVFDVHQVVDGLREMERGGSNIGTTRRGIGPAYSSKASRSGLRVHHLYHPEAFEEAMRKFVANRKKRYGEFAYDVDAEVKRYREFAAKLKPMVVDTIPYLNQALNDKKRVLVEGANAAMLDIDFGTYPYVTSSNTTVGGVCTGLGIAPTRLGKVIGVVKAYTTRVGGGPFPTEQLNAVGEHLQTVGAEFGVTTGRKRRCGWLDMVVLRHSHALNGYTCTNLTKLDVLDQLPEIKIGVRYRHTKSGQIVDHFPADLDFLAECDVEYETLPGWMTDISKVRHWNDLPKNAQTYVRRIEQLMGVPIEWVGVGAGRDALLTVPRA</sequence>
<feature type="active site" description="Proton donor" evidence="10">
    <location>
        <position position="121"/>
    </location>
</feature>
<feature type="binding site" evidence="10">
    <location>
        <begin position="92"/>
        <end position="98"/>
    </location>
    <ligand>
        <name>GTP</name>
        <dbReference type="ChEBI" id="CHEBI:37565"/>
    </ligand>
</feature>
<dbReference type="GO" id="GO:0005737">
    <property type="term" value="C:cytoplasm"/>
    <property type="evidence" value="ECO:0007669"/>
    <property type="project" value="UniProtKB-SubCell"/>
</dbReference>
<evidence type="ECO:0000256" key="9">
    <source>
        <dbReference type="ARBA" id="ARBA00050432"/>
    </source>
</evidence>
<feature type="region of interest" description="Disordered" evidence="13">
    <location>
        <begin position="22"/>
        <end position="42"/>
    </location>
</feature>
<comment type="catalytic activity">
    <reaction evidence="9 10 12">
        <text>IMP + L-aspartate + GTP = N(6)-(1,2-dicarboxyethyl)-AMP + GDP + phosphate + 2 H(+)</text>
        <dbReference type="Rhea" id="RHEA:15753"/>
        <dbReference type="ChEBI" id="CHEBI:15378"/>
        <dbReference type="ChEBI" id="CHEBI:29991"/>
        <dbReference type="ChEBI" id="CHEBI:37565"/>
        <dbReference type="ChEBI" id="CHEBI:43474"/>
        <dbReference type="ChEBI" id="CHEBI:57567"/>
        <dbReference type="ChEBI" id="CHEBI:58053"/>
        <dbReference type="ChEBI" id="CHEBI:58189"/>
        <dbReference type="EC" id="6.3.4.4"/>
    </reaction>
</comment>
<evidence type="ECO:0000256" key="12">
    <source>
        <dbReference type="RuleBase" id="RU000520"/>
    </source>
</evidence>
<dbReference type="GO" id="GO:0000287">
    <property type="term" value="F:magnesium ion binding"/>
    <property type="evidence" value="ECO:0007669"/>
    <property type="project" value="UniProtKB-UniRule"/>
</dbReference>
<dbReference type="VEuPathDB" id="FungiDB:AMAG_05811"/>
<dbReference type="OrthoDB" id="10265645at2759"/>
<evidence type="ECO:0000256" key="3">
    <source>
        <dbReference type="ARBA" id="ARBA00022598"/>
    </source>
</evidence>
<feature type="binding site" evidence="10">
    <location>
        <position position="120"/>
    </location>
    <ligand>
        <name>Mg(2+)</name>
        <dbReference type="ChEBI" id="CHEBI:18420"/>
    </ligand>
</feature>
<dbReference type="NCBIfam" id="NF002223">
    <property type="entry name" value="PRK01117.1"/>
    <property type="match status" value="1"/>
</dbReference>
<dbReference type="eggNOG" id="KOG1355">
    <property type="taxonomic scope" value="Eukaryota"/>
</dbReference>
<keyword evidence="15" id="KW-1185">Reference proteome</keyword>
<keyword evidence="8 10" id="KW-0342">GTP-binding</keyword>
<comment type="subcellular location">
    <subcellularLocation>
        <location evidence="10">Cytoplasm</location>
    </subcellularLocation>
</comment>
<dbReference type="GO" id="GO:0004019">
    <property type="term" value="F:adenylosuccinate synthase activity"/>
    <property type="evidence" value="ECO:0007669"/>
    <property type="project" value="UniProtKB-UniRule"/>
</dbReference>
<dbReference type="Gene3D" id="3.40.440.10">
    <property type="entry name" value="Adenylosuccinate Synthetase, subunit A, domain 1"/>
    <property type="match status" value="1"/>
</dbReference>